<accession>A0A2W4EXY4</accession>
<dbReference type="EMBL" id="PCDP01000026">
    <property type="protein sequence ID" value="PZM15263.1"/>
    <property type="molecule type" value="Genomic_DNA"/>
</dbReference>
<dbReference type="Proteomes" id="UP000248925">
    <property type="component" value="Unassembled WGS sequence"/>
</dbReference>
<gene>
    <name evidence="1" type="ORF">CPY51_08055</name>
</gene>
<comment type="caution">
    <text evidence="1">The sequence shown here is derived from an EMBL/GenBank/DDBJ whole genome shotgun (WGS) entry which is preliminary data.</text>
</comment>
<protein>
    <submittedName>
        <fullName evidence="1">Uncharacterized protein</fullName>
    </submittedName>
</protein>
<evidence type="ECO:0000313" key="2">
    <source>
        <dbReference type="Proteomes" id="UP000248925"/>
    </source>
</evidence>
<dbReference type="AlphaFoldDB" id="A0A2W4EXY4"/>
<sequence>MGGNMLPVLLFARAIWIAEAIVGSTVAMGCIQEITICHIVHSFRPGQINTGLEFQSDLIARQSP</sequence>
<reference evidence="1 2" key="1">
    <citation type="journal article" date="2018" name="Sci. Rep.">
        <title>Rhizobium tumorigenes sp. nov., a novel plant tumorigenic bacterium isolated from cane gall tumors on thornless blackberry.</title>
        <authorList>
            <person name="Kuzmanovi N."/>
            <person name="Smalla K."/>
            <person name="Gronow S."/>
            <person name="PuBawska J."/>
        </authorList>
    </citation>
    <scope>NUCLEOTIDE SEQUENCE [LARGE SCALE GENOMIC DNA]</scope>
    <source>
        <strain evidence="1 2">CCBAU 85046</strain>
    </source>
</reference>
<keyword evidence="2" id="KW-1185">Reference proteome</keyword>
<evidence type="ECO:0000313" key="1">
    <source>
        <dbReference type="EMBL" id="PZM15263.1"/>
    </source>
</evidence>
<organism evidence="1 2">
    <name type="scientific">Rhizobium tubonense</name>
    <dbReference type="NCBI Taxonomy" id="484088"/>
    <lineage>
        <taxon>Bacteria</taxon>
        <taxon>Pseudomonadati</taxon>
        <taxon>Pseudomonadota</taxon>
        <taxon>Alphaproteobacteria</taxon>
        <taxon>Hyphomicrobiales</taxon>
        <taxon>Rhizobiaceae</taxon>
        <taxon>Rhizobium/Agrobacterium group</taxon>
        <taxon>Rhizobium</taxon>
    </lineage>
</organism>
<name>A0A2W4EXY4_9HYPH</name>
<proteinExistence type="predicted"/>